<proteinExistence type="predicted"/>
<organism evidence="1">
    <name type="scientific">Leptolyngbya boryana CZ1</name>
    <dbReference type="NCBI Taxonomy" id="3060204"/>
    <lineage>
        <taxon>Bacteria</taxon>
        <taxon>Bacillati</taxon>
        <taxon>Cyanobacteriota</taxon>
        <taxon>Cyanophyceae</taxon>
        <taxon>Leptolyngbyales</taxon>
        <taxon>Leptolyngbyaceae</taxon>
        <taxon>Leptolyngbya group</taxon>
        <taxon>Leptolyngbya</taxon>
    </lineage>
</organism>
<dbReference type="Pfam" id="PF04255">
    <property type="entry name" value="DUF433"/>
    <property type="match status" value="1"/>
</dbReference>
<dbReference type="InterPro" id="IPR009057">
    <property type="entry name" value="Homeodomain-like_sf"/>
</dbReference>
<protein>
    <submittedName>
        <fullName evidence="1">DUF433 domain-containing protein</fullName>
    </submittedName>
</protein>
<dbReference type="SUPFAM" id="SSF46689">
    <property type="entry name" value="Homeodomain-like"/>
    <property type="match status" value="1"/>
</dbReference>
<dbReference type="InterPro" id="IPR007367">
    <property type="entry name" value="DUF433"/>
</dbReference>
<reference evidence="1" key="2">
    <citation type="submission" date="2023-07" db="EMBL/GenBank/DDBJ databases">
        <authorList>
            <person name="Bai X.-H."/>
            <person name="Wang H.-H."/>
            <person name="Wang J."/>
            <person name="Ma M.-Y."/>
            <person name="Hu H.-H."/>
            <person name="Song Z.-L."/>
            <person name="Ma H.-G."/>
            <person name="Fan Y."/>
            <person name="Du C.-Y."/>
            <person name="Xu J.-C."/>
        </authorList>
    </citation>
    <scope>NUCLEOTIDE SEQUENCE</scope>
    <source>
        <strain evidence="1">CZ1</strain>
    </source>
</reference>
<dbReference type="EMBL" id="CP130144">
    <property type="protein sequence ID" value="WNZ43560.1"/>
    <property type="molecule type" value="Genomic_DNA"/>
</dbReference>
<accession>A0AA96WP78</accession>
<gene>
    <name evidence="1" type="ORF">Q2T42_17085</name>
</gene>
<dbReference type="AlphaFoldDB" id="A0AA96WP78"/>
<sequence>MNGQPCIRNLRLTVRRVIELLAIYLDREALNINH</sequence>
<evidence type="ECO:0000313" key="1">
    <source>
        <dbReference type="EMBL" id="WNZ43560.1"/>
    </source>
</evidence>
<name>A0AA96WP78_LEPBY</name>
<reference evidence="1" key="1">
    <citation type="journal article" date="2023" name="Plants (Basel)">
        <title>Genomic Analysis of Leptolyngbya boryana CZ1 Reveals Efficient Carbon Fixation Modules.</title>
        <authorList>
            <person name="Bai X."/>
            <person name="Wang H."/>
            <person name="Cheng W."/>
            <person name="Wang J."/>
            <person name="Ma M."/>
            <person name="Hu H."/>
            <person name="Song Z."/>
            <person name="Ma H."/>
            <person name="Fan Y."/>
            <person name="Du C."/>
            <person name="Xu J."/>
        </authorList>
    </citation>
    <scope>NUCLEOTIDE SEQUENCE</scope>
    <source>
        <strain evidence="1">CZ1</strain>
    </source>
</reference>